<protein>
    <submittedName>
        <fullName evidence="1">Uncharacterized protein</fullName>
    </submittedName>
</protein>
<organism evidence="1 2">
    <name type="scientific">Vermiconidia calcicola</name>
    <dbReference type="NCBI Taxonomy" id="1690605"/>
    <lineage>
        <taxon>Eukaryota</taxon>
        <taxon>Fungi</taxon>
        <taxon>Dikarya</taxon>
        <taxon>Ascomycota</taxon>
        <taxon>Pezizomycotina</taxon>
        <taxon>Dothideomycetes</taxon>
        <taxon>Dothideomycetidae</taxon>
        <taxon>Mycosphaerellales</taxon>
        <taxon>Extremaceae</taxon>
        <taxon>Vermiconidia</taxon>
    </lineage>
</organism>
<proteinExistence type="predicted"/>
<comment type="caution">
    <text evidence="1">The sequence shown here is derived from an EMBL/GenBank/DDBJ whole genome shotgun (WGS) entry which is preliminary data.</text>
</comment>
<gene>
    <name evidence="1" type="ORF">LTR37_011370</name>
</gene>
<evidence type="ECO:0000313" key="1">
    <source>
        <dbReference type="EMBL" id="KAK3708648.1"/>
    </source>
</evidence>
<reference evidence="1" key="1">
    <citation type="submission" date="2023-07" db="EMBL/GenBank/DDBJ databases">
        <title>Black Yeasts Isolated from many extreme environments.</title>
        <authorList>
            <person name="Coleine C."/>
            <person name="Stajich J.E."/>
            <person name="Selbmann L."/>
        </authorList>
    </citation>
    <scope>NUCLEOTIDE SEQUENCE</scope>
    <source>
        <strain evidence="1">CCFEE 5714</strain>
    </source>
</reference>
<sequence length="417" mass="47204">MCKLYKKLVFKECGHVVANHITECEDKRRCDGKPKVKDDGDVRNRPCDKCKKKRKAEEAIRAERKQQEKVEREAQEAARQEQRQEQIENKKLEARGYRKEEKRPPKNKTYEMVRHKSDSKGVEIRYTRPVESNRRDDPPSPPKYVDFRKKSKPHKTATKPSGSSHKSVSSKTEPLNDYEDFGRQGEASTGRTEDEPGMKTRIMLRSKACMARQANQEVMKTPSSSSAVFLLTQLRGISKDRATLQDRRAANKIRVTTPKGGYEQTRDASQASVNRSGRHVESSMMAQVVTKNDEKSVPYPTQRSQSTVPSVAPSAGRSGSSAQPPSRGRSATPRPISPPPQEPYARGEVQYRSRNRSDSSGSRSGSYTEVEEDDREDVEGDDQEDVEVDYQEDEESQVTLVGDAGDDPEKKKKKKVR</sequence>
<dbReference type="Proteomes" id="UP001281147">
    <property type="component" value="Unassembled WGS sequence"/>
</dbReference>
<evidence type="ECO:0000313" key="2">
    <source>
        <dbReference type="Proteomes" id="UP001281147"/>
    </source>
</evidence>
<name>A0ACC3N3H9_9PEZI</name>
<accession>A0ACC3N3H9</accession>
<keyword evidence="2" id="KW-1185">Reference proteome</keyword>
<dbReference type="EMBL" id="JAUTXU010000099">
    <property type="protein sequence ID" value="KAK3708648.1"/>
    <property type="molecule type" value="Genomic_DNA"/>
</dbReference>